<dbReference type="Gene3D" id="3.30.450.40">
    <property type="match status" value="1"/>
</dbReference>
<dbReference type="SUPFAM" id="SSF55781">
    <property type="entry name" value="GAF domain-like"/>
    <property type="match status" value="1"/>
</dbReference>
<dbReference type="InterPro" id="IPR029016">
    <property type="entry name" value="GAF-like_dom_sf"/>
</dbReference>
<evidence type="ECO:0000313" key="3">
    <source>
        <dbReference type="Proteomes" id="UP001526430"/>
    </source>
</evidence>
<dbReference type="EMBL" id="JAPFQI010000001">
    <property type="protein sequence ID" value="MCW8084258.1"/>
    <property type="molecule type" value="Genomic_DNA"/>
</dbReference>
<accession>A0ABT3NQ21</accession>
<evidence type="ECO:0000313" key="2">
    <source>
        <dbReference type="EMBL" id="MCW8084258.1"/>
    </source>
</evidence>
<keyword evidence="3" id="KW-1185">Reference proteome</keyword>
<comment type="caution">
    <text evidence="2">The sequence shown here is derived from an EMBL/GenBank/DDBJ whole genome shotgun (WGS) entry which is preliminary data.</text>
</comment>
<name>A0ABT3NQ21_9PROT</name>
<protein>
    <submittedName>
        <fullName evidence="2">GAF domain-containing protein</fullName>
    </submittedName>
</protein>
<gene>
    <name evidence="2" type="ORF">OF850_01335</name>
</gene>
<dbReference type="InterPro" id="IPR003018">
    <property type="entry name" value="GAF"/>
</dbReference>
<dbReference type="Pfam" id="PF01590">
    <property type="entry name" value="GAF"/>
    <property type="match status" value="1"/>
</dbReference>
<dbReference type="RefSeq" id="WP_301587865.1">
    <property type="nucleotide sequence ID" value="NZ_JAPFQI010000001.1"/>
</dbReference>
<proteinExistence type="predicted"/>
<dbReference type="PANTHER" id="PTHR43102">
    <property type="entry name" value="SLR1143 PROTEIN"/>
    <property type="match status" value="1"/>
</dbReference>
<dbReference type="PANTHER" id="PTHR43102:SF2">
    <property type="entry name" value="GAF DOMAIN-CONTAINING PROTEIN"/>
    <property type="match status" value="1"/>
</dbReference>
<organism evidence="2 3">
    <name type="scientific">Sabulicella glaciei</name>
    <dbReference type="NCBI Taxonomy" id="2984948"/>
    <lineage>
        <taxon>Bacteria</taxon>
        <taxon>Pseudomonadati</taxon>
        <taxon>Pseudomonadota</taxon>
        <taxon>Alphaproteobacteria</taxon>
        <taxon>Acetobacterales</taxon>
        <taxon>Acetobacteraceae</taxon>
        <taxon>Sabulicella</taxon>
    </lineage>
</organism>
<dbReference type="SMART" id="SM00065">
    <property type="entry name" value="GAF"/>
    <property type="match status" value="1"/>
</dbReference>
<feature type="domain" description="GAF" evidence="1">
    <location>
        <begin position="7"/>
        <end position="155"/>
    </location>
</feature>
<reference evidence="2 3" key="1">
    <citation type="submission" date="2022-10" db="EMBL/GenBank/DDBJ databases">
        <title>Roseococcus glaciei nov., sp. nov., isolated from glacier.</title>
        <authorList>
            <person name="Liu Q."/>
            <person name="Xin Y.-H."/>
        </authorList>
    </citation>
    <scope>NUCLEOTIDE SEQUENCE [LARGE SCALE GENOMIC DNA]</scope>
    <source>
        <strain evidence="2 3">MDT2-1-1</strain>
    </source>
</reference>
<dbReference type="Proteomes" id="UP001526430">
    <property type="component" value="Unassembled WGS sequence"/>
</dbReference>
<evidence type="ECO:0000259" key="1">
    <source>
        <dbReference type="SMART" id="SM00065"/>
    </source>
</evidence>
<sequence>MKLLDTPTENAFDQLTRLACETLDAPMALVSLVDGDRQFFKSHAGPIPEDFAVQRESPLSHSFCRHAVASGEAFVVENAKEHPLVKDNPTAREYGVAAYAGVPLFSADQQVLGTLCVLDTKPRHWTQEQLQRLSALTSVASSLIAYRAAALDSAAGADTGPDPASVERSERLAEAAASYLAQLDAYRRVLARVEPTEQSIEEEARSRAALLAAEDVLEAMLASAGTTEASTSAETATLLAACRDHADAKIQRSVAVASFQQMGLPLEEVERANALVVQTEQEVRFALRGYLMKGV</sequence>